<dbReference type="GO" id="GO:0005576">
    <property type="term" value="C:extracellular region"/>
    <property type="evidence" value="ECO:0007669"/>
    <property type="project" value="TreeGrafter"/>
</dbReference>
<dbReference type="InterPro" id="IPR050979">
    <property type="entry name" value="LD-transpeptidase"/>
</dbReference>
<comment type="similarity">
    <text evidence="2">Belongs to the YkuD family.</text>
</comment>
<dbReference type="InterPro" id="IPR005490">
    <property type="entry name" value="LD_TPept_cat_dom"/>
</dbReference>
<evidence type="ECO:0000256" key="7">
    <source>
        <dbReference type="ARBA" id="ARBA00022984"/>
    </source>
</evidence>
<keyword evidence="6 9" id="KW-0133">Cell shape</keyword>
<proteinExistence type="inferred from homology"/>
<dbReference type="CDD" id="cd16913">
    <property type="entry name" value="YkuD_like"/>
    <property type="match status" value="1"/>
</dbReference>
<evidence type="ECO:0000259" key="11">
    <source>
        <dbReference type="PROSITE" id="PS52029"/>
    </source>
</evidence>
<evidence type="ECO:0000256" key="4">
    <source>
        <dbReference type="ARBA" id="ARBA00022679"/>
    </source>
</evidence>
<feature type="active site" description="Nucleophile" evidence="9">
    <location>
        <position position="376"/>
    </location>
</feature>
<dbReference type="OrthoDB" id="8402157at2"/>
<evidence type="ECO:0000256" key="1">
    <source>
        <dbReference type="ARBA" id="ARBA00004752"/>
    </source>
</evidence>
<dbReference type="GO" id="GO:0071555">
    <property type="term" value="P:cell wall organization"/>
    <property type="evidence" value="ECO:0007669"/>
    <property type="project" value="UniProtKB-UniRule"/>
</dbReference>
<dbReference type="PROSITE" id="PS52029">
    <property type="entry name" value="LD_TPASE"/>
    <property type="match status" value="1"/>
</dbReference>
<protein>
    <submittedName>
        <fullName evidence="12">L,D-transpeptidase</fullName>
    </submittedName>
</protein>
<reference evidence="12 13" key="1">
    <citation type="submission" date="2017-10" db="EMBL/GenBank/DDBJ databases">
        <title>Genomics of the genus Arcobacter.</title>
        <authorList>
            <person name="Perez-Cataluna A."/>
            <person name="Figueras M.J."/>
        </authorList>
    </citation>
    <scope>NUCLEOTIDE SEQUENCE [LARGE SCALE GENOMIC DNA]</scope>
    <source>
        <strain evidence="12 13">CECT 9230</strain>
    </source>
</reference>
<keyword evidence="10" id="KW-0732">Signal</keyword>
<dbReference type="AlphaFoldDB" id="A0A366MTW4"/>
<dbReference type="GO" id="GO:0018104">
    <property type="term" value="P:peptidoglycan-protein cross-linking"/>
    <property type="evidence" value="ECO:0007669"/>
    <property type="project" value="TreeGrafter"/>
</dbReference>
<keyword evidence="7 9" id="KW-0573">Peptidoglycan synthesis</keyword>
<gene>
    <name evidence="12" type="ORF">CRU91_05560</name>
</gene>
<evidence type="ECO:0000313" key="12">
    <source>
        <dbReference type="EMBL" id="RBQ29050.1"/>
    </source>
</evidence>
<evidence type="ECO:0000256" key="3">
    <source>
        <dbReference type="ARBA" id="ARBA00022676"/>
    </source>
</evidence>
<feature type="active site" description="Proton donor/acceptor" evidence="9">
    <location>
        <position position="360"/>
    </location>
</feature>
<dbReference type="GO" id="GO:0071972">
    <property type="term" value="F:peptidoglycan L,D-transpeptidase activity"/>
    <property type="evidence" value="ECO:0007669"/>
    <property type="project" value="TreeGrafter"/>
</dbReference>
<dbReference type="Pfam" id="PF03734">
    <property type="entry name" value="YkuD"/>
    <property type="match status" value="1"/>
</dbReference>
<dbReference type="EMBL" id="PDKB01000008">
    <property type="protein sequence ID" value="RBQ29050.1"/>
    <property type="molecule type" value="Genomic_DNA"/>
</dbReference>
<dbReference type="SUPFAM" id="SSF141523">
    <property type="entry name" value="L,D-transpeptidase catalytic domain-like"/>
    <property type="match status" value="1"/>
</dbReference>
<evidence type="ECO:0000256" key="6">
    <source>
        <dbReference type="ARBA" id="ARBA00022960"/>
    </source>
</evidence>
<comment type="caution">
    <text evidence="12">The sequence shown here is derived from an EMBL/GenBank/DDBJ whole genome shotgun (WGS) entry which is preliminary data.</text>
</comment>
<accession>A0A366MTW4</accession>
<feature type="chain" id="PRO_5016769933" evidence="10">
    <location>
        <begin position="19"/>
        <end position="408"/>
    </location>
</feature>
<dbReference type="Gene3D" id="2.40.440.10">
    <property type="entry name" value="L,D-transpeptidase catalytic domain-like"/>
    <property type="match status" value="1"/>
</dbReference>
<dbReference type="PANTHER" id="PTHR30582">
    <property type="entry name" value="L,D-TRANSPEPTIDASE"/>
    <property type="match status" value="1"/>
</dbReference>
<keyword evidence="8 9" id="KW-0961">Cell wall biogenesis/degradation</keyword>
<evidence type="ECO:0000313" key="13">
    <source>
        <dbReference type="Proteomes" id="UP000252669"/>
    </source>
</evidence>
<keyword evidence="5" id="KW-0378">Hydrolase</keyword>
<organism evidence="12 13">
    <name type="scientific">Aliarcobacter vitoriensis</name>
    <dbReference type="NCBI Taxonomy" id="2011099"/>
    <lineage>
        <taxon>Bacteria</taxon>
        <taxon>Pseudomonadati</taxon>
        <taxon>Campylobacterota</taxon>
        <taxon>Epsilonproteobacteria</taxon>
        <taxon>Campylobacterales</taxon>
        <taxon>Arcobacteraceae</taxon>
        <taxon>Aliarcobacter</taxon>
    </lineage>
</organism>
<evidence type="ECO:0000256" key="10">
    <source>
        <dbReference type="SAM" id="SignalP"/>
    </source>
</evidence>
<evidence type="ECO:0000256" key="2">
    <source>
        <dbReference type="ARBA" id="ARBA00005992"/>
    </source>
</evidence>
<dbReference type="InterPro" id="IPR038063">
    <property type="entry name" value="Transpep_catalytic_dom"/>
</dbReference>
<dbReference type="GO" id="GO:0008360">
    <property type="term" value="P:regulation of cell shape"/>
    <property type="evidence" value="ECO:0007669"/>
    <property type="project" value="UniProtKB-UniRule"/>
</dbReference>
<keyword evidence="4" id="KW-0808">Transferase</keyword>
<evidence type="ECO:0000256" key="9">
    <source>
        <dbReference type="PROSITE-ProRule" id="PRU01373"/>
    </source>
</evidence>
<sequence>MMNKILTIFFLFTSILFAQEKYTIAVCATSTLENALVCKKRIYDNMRGEVFIVKEQNGYFTNLNVYDDKEIAKVTLKHASKYVLDQKPYIKEINKNIVNQIDKRKLFIDMDETIKPVQKTYKIEKKDNIEETTINNTQDIETTKSINQKSIIPLVSAIPDNLEIIGFLPYSDEEENNKEEKFENQQSNIDINNNEVDYGNMNEESISPEDEDKLLHISMDEFDNQIKNKQEIKISYEKKPIQKNTNEISLDSYEEIIIKVNSKTNIMDIFAKSGNVEKKLKTYIVSTGKNDIKKPLGVGKISQISLNPVWYPTEDTKKSFAKKGIILPNVVPAHHKYNYMGAAKLNLTHEVDGKTTYRIHGTLNEKTLGTNESAGCIRMRNIDVLELAKIIDDFANIKSLNRVKVILI</sequence>
<feature type="domain" description="L,D-TPase catalytic" evidence="11">
    <location>
        <begin position="256"/>
        <end position="406"/>
    </location>
</feature>
<keyword evidence="3" id="KW-0328">Glycosyltransferase</keyword>
<comment type="pathway">
    <text evidence="1 9">Cell wall biogenesis; peptidoglycan biosynthesis.</text>
</comment>
<feature type="signal peptide" evidence="10">
    <location>
        <begin position="1"/>
        <end position="18"/>
    </location>
</feature>
<dbReference type="GO" id="GO:0016757">
    <property type="term" value="F:glycosyltransferase activity"/>
    <property type="evidence" value="ECO:0007669"/>
    <property type="project" value="UniProtKB-KW"/>
</dbReference>
<evidence type="ECO:0000256" key="8">
    <source>
        <dbReference type="ARBA" id="ARBA00023316"/>
    </source>
</evidence>
<evidence type="ECO:0000256" key="5">
    <source>
        <dbReference type="ARBA" id="ARBA00022801"/>
    </source>
</evidence>
<dbReference type="Proteomes" id="UP000252669">
    <property type="component" value="Unassembled WGS sequence"/>
</dbReference>
<keyword evidence="13" id="KW-1185">Reference proteome</keyword>
<name>A0A366MTW4_9BACT</name>
<dbReference type="PANTHER" id="PTHR30582:SF24">
    <property type="entry name" value="L,D-TRANSPEPTIDASE ERFK_SRFK-RELATED"/>
    <property type="match status" value="1"/>
</dbReference>
<dbReference type="UniPathway" id="UPA00219"/>